<dbReference type="PANTHER" id="PTHR30408:SF12">
    <property type="entry name" value="TYPE I RESTRICTION ENZYME MJAVIII SPECIFICITY SUBUNIT"/>
    <property type="match status" value="1"/>
</dbReference>
<dbReference type="Gene3D" id="3.90.220.20">
    <property type="entry name" value="DNA methylase specificity domains"/>
    <property type="match status" value="2"/>
</dbReference>
<keyword evidence="2" id="KW-0680">Restriction system</keyword>
<dbReference type="InterPro" id="IPR000055">
    <property type="entry name" value="Restrct_endonuc_typeI_TRD"/>
</dbReference>
<comment type="similarity">
    <text evidence="1">Belongs to the type-I restriction system S methylase family.</text>
</comment>
<dbReference type="GO" id="GO:0004519">
    <property type="term" value="F:endonuclease activity"/>
    <property type="evidence" value="ECO:0007669"/>
    <property type="project" value="UniProtKB-KW"/>
</dbReference>
<protein>
    <submittedName>
        <fullName evidence="5">Restriction endonuclease subunit S</fullName>
    </submittedName>
</protein>
<keyword evidence="5" id="KW-0378">Hydrolase</keyword>
<evidence type="ECO:0000259" key="4">
    <source>
        <dbReference type="Pfam" id="PF01420"/>
    </source>
</evidence>
<keyword evidence="6" id="KW-1185">Reference proteome</keyword>
<dbReference type="CDD" id="cd17267">
    <property type="entry name" value="RMtype1_S_EcoAO83I-TRD1-CR1_like"/>
    <property type="match status" value="1"/>
</dbReference>
<keyword evidence="3" id="KW-0238">DNA-binding</keyword>
<reference evidence="5 6" key="1">
    <citation type="submission" date="2019-03" db="EMBL/GenBank/DDBJ databases">
        <title>Genomics of glacier-inhabiting Cryobacterium strains.</title>
        <authorList>
            <person name="Liu Q."/>
            <person name="Xin Y.-H."/>
        </authorList>
    </citation>
    <scope>NUCLEOTIDE SEQUENCE [LARGE SCALE GENOMIC DNA]</scope>
    <source>
        <strain evidence="5 6">MDB1-5</strain>
    </source>
</reference>
<dbReference type="PANTHER" id="PTHR30408">
    <property type="entry name" value="TYPE-1 RESTRICTION ENZYME ECOKI SPECIFICITY PROTEIN"/>
    <property type="match status" value="1"/>
</dbReference>
<keyword evidence="5" id="KW-0540">Nuclease</keyword>
<gene>
    <name evidence="5" type="ORF">E3O46_18030</name>
</gene>
<dbReference type="Pfam" id="PF01420">
    <property type="entry name" value="Methylase_S"/>
    <property type="match status" value="2"/>
</dbReference>
<dbReference type="Proteomes" id="UP000297604">
    <property type="component" value="Unassembled WGS sequence"/>
</dbReference>
<organism evidence="5 6">
    <name type="scientific">Cryobacterium glucosi</name>
    <dbReference type="NCBI Taxonomy" id="1259175"/>
    <lineage>
        <taxon>Bacteria</taxon>
        <taxon>Bacillati</taxon>
        <taxon>Actinomycetota</taxon>
        <taxon>Actinomycetes</taxon>
        <taxon>Micrococcales</taxon>
        <taxon>Microbacteriaceae</taxon>
        <taxon>Cryobacterium</taxon>
    </lineage>
</organism>
<evidence type="ECO:0000313" key="6">
    <source>
        <dbReference type="Proteomes" id="UP000297604"/>
    </source>
</evidence>
<sequence>MTDWEVKTLDQVVNLRRGFDLPQQSRRPGQFPVLTSGATAGWHDEGPIKGPGMVIGRATNLGEPTWSDTDYWPLNTTLYVADFLGNEPKWVFHLFESLDLTGYDSGSVQPMLNRNYIAKVSVRVPPLQTQRAISEVLGALSDKINANTKLAQLSADLASVLFNDELRGASWSDRTFDDLAKVSGGGTPSTKVAEYWDGDVNWATPTDVTCLVGPYLWETSRRITKEGLSACSSGLFEPGAILMTSRATIGAFAVAQLTTSVNQGFIVVQPKEAALKWWLFHEMRSRVEEFISLANGATFLELSRGNFRKLNLRLAEDSAMREFGVRVDSLHAAASSALQENRTLAVTRDALLPQLMSGKLRVRDAEKALEGVL</sequence>
<evidence type="ECO:0000256" key="2">
    <source>
        <dbReference type="ARBA" id="ARBA00022747"/>
    </source>
</evidence>
<dbReference type="InterPro" id="IPR052021">
    <property type="entry name" value="Type-I_RS_S_subunit"/>
</dbReference>
<feature type="domain" description="Type I restriction modification DNA specificity" evidence="4">
    <location>
        <begin position="2"/>
        <end position="152"/>
    </location>
</feature>
<feature type="domain" description="Type I restriction modification DNA specificity" evidence="4">
    <location>
        <begin position="171"/>
        <end position="314"/>
    </location>
</feature>
<accession>A0ABY2IKL7</accession>
<dbReference type="RefSeq" id="WP_134562302.1">
    <property type="nucleotide sequence ID" value="NZ_SOFS01000046.1"/>
</dbReference>
<keyword evidence="5" id="KW-0255">Endonuclease</keyword>
<comment type="caution">
    <text evidence="5">The sequence shown here is derived from an EMBL/GenBank/DDBJ whole genome shotgun (WGS) entry which is preliminary data.</text>
</comment>
<dbReference type="EMBL" id="SOFS01000046">
    <property type="protein sequence ID" value="TFC16550.1"/>
    <property type="molecule type" value="Genomic_DNA"/>
</dbReference>
<dbReference type="InterPro" id="IPR044946">
    <property type="entry name" value="Restrct_endonuc_typeI_TRD_sf"/>
</dbReference>
<evidence type="ECO:0000256" key="3">
    <source>
        <dbReference type="ARBA" id="ARBA00023125"/>
    </source>
</evidence>
<proteinExistence type="inferred from homology"/>
<evidence type="ECO:0000256" key="1">
    <source>
        <dbReference type="ARBA" id="ARBA00010923"/>
    </source>
</evidence>
<dbReference type="CDD" id="cd17273">
    <property type="entry name" value="RMtype1_S_EcoJA69PI-TRD1-CR1_like"/>
    <property type="match status" value="1"/>
</dbReference>
<evidence type="ECO:0000313" key="5">
    <source>
        <dbReference type="EMBL" id="TFC16550.1"/>
    </source>
</evidence>
<name>A0ABY2IKL7_9MICO</name>
<dbReference type="SUPFAM" id="SSF116734">
    <property type="entry name" value="DNA methylase specificity domain"/>
    <property type="match status" value="2"/>
</dbReference>